<proteinExistence type="predicted"/>
<dbReference type="GO" id="GO:0005524">
    <property type="term" value="F:ATP binding"/>
    <property type="evidence" value="ECO:0007669"/>
    <property type="project" value="InterPro"/>
</dbReference>
<dbReference type="InParanoid" id="A0A804M0Q5"/>
<feature type="domain" description="Helicase ATP-binding" evidence="4">
    <location>
        <begin position="80"/>
        <end position="239"/>
    </location>
</feature>
<dbReference type="AlphaFoldDB" id="A0A804M0Q5"/>
<dbReference type="Gramene" id="Zm00001eb050420_T001">
    <property type="protein sequence ID" value="Zm00001eb050420_P001"/>
    <property type="gene ID" value="Zm00001eb050420"/>
</dbReference>
<evidence type="ECO:0000256" key="3">
    <source>
        <dbReference type="ARBA" id="ARBA00022884"/>
    </source>
</evidence>
<dbReference type="GO" id="GO:0016787">
    <property type="term" value="F:hydrolase activity"/>
    <property type="evidence" value="ECO:0007669"/>
    <property type="project" value="UniProtKB-KW"/>
</dbReference>
<dbReference type="GO" id="GO:0004386">
    <property type="term" value="F:helicase activity"/>
    <property type="evidence" value="ECO:0007669"/>
    <property type="project" value="UniProtKB-KW"/>
</dbReference>
<organism evidence="5 6">
    <name type="scientific">Zea mays</name>
    <name type="common">Maize</name>
    <dbReference type="NCBI Taxonomy" id="4577"/>
    <lineage>
        <taxon>Eukaryota</taxon>
        <taxon>Viridiplantae</taxon>
        <taxon>Streptophyta</taxon>
        <taxon>Embryophyta</taxon>
        <taxon>Tracheophyta</taxon>
        <taxon>Spermatophyta</taxon>
        <taxon>Magnoliopsida</taxon>
        <taxon>Liliopsida</taxon>
        <taxon>Poales</taxon>
        <taxon>Poaceae</taxon>
        <taxon>PACMAD clade</taxon>
        <taxon>Panicoideae</taxon>
        <taxon>Andropogonodae</taxon>
        <taxon>Andropogoneae</taxon>
        <taxon>Tripsacinae</taxon>
        <taxon>Zea</taxon>
    </lineage>
</organism>
<evidence type="ECO:0000313" key="6">
    <source>
        <dbReference type="Proteomes" id="UP000007305"/>
    </source>
</evidence>
<dbReference type="EnsemblPlants" id="Zm00001eb050420_T001">
    <property type="protein sequence ID" value="Zm00001eb050420_P001"/>
    <property type="gene ID" value="Zm00001eb050420"/>
</dbReference>
<dbReference type="SUPFAM" id="SSF52540">
    <property type="entry name" value="P-loop containing nucleoside triphosphate hydrolases"/>
    <property type="match status" value="1"/>
</dbReference>
<reference evidence="5" key="3">
    <citation type="submission" date="2021-05" db="UniProtKB">
        <authorList>
            <consortium name="EnsemblPlants"/>
        </authorList>
    </citation>
    <scope>IDENTIFICATION</scope>
    <source>
        <strain evidence="5">cv. B73</strain>
    </source>
</reference>
<dbReference type="Pfam" id="PF00270">
    <property type="entry name" value="DEAD"/>
    <property type="match status" value="1"/>
</dbReference>
<evidence type="ECO:0000256" key="2">
    <source>
        <dbReference type="ARBA" id="ARBA00022806"/>
    </source>
</evidence>
<accession>A0A804M0Q5</accession>
<keyword evidence="3" id="KW-0694">RNA-binding</keyword>
<name>A0A804M0Q5_MAIZE</name>
<dbReference type="GO" id="GO:0003723">
    <property type="term" value="F:RNA binding"/>
    <property type="evidence" value="ECO:0007669"/>
    <property type="project" value="UniProtKB-KW"/>
</dbReference>
<protein>
    <recommendedName>
        <fullName evidence="4">Helicase ATP-binding domain-containing protein</fullName>
    </recommendedName>
</protein>
<keyword evidence="2" id="KW-0067">ATP-binding</keyword>
<keyword evidence="2" id="KW-0547">Nucleotide-binding</keyword>
<keyword evidence="2" id="KW-0347">Helicase</keyword>
<dbReference type="PANTHER" id="PTHR47958">
    <property type="entry name" value="ATP-DEPENDENT RNA HELICASE DBP3"/>
    <property type="match status" value="1"/>
</dbReference>
<dbReference type="PROSITE" id="PS51192">
    <property type="entry name" value="HELICASE_ATP_BIND_1"/>
    <property type="match status" value="1"/>
</dbReference>
<dbReference type="InterPro" id="IPR011545">
    <property type="entry name" value="DEAD/DEAH_box_helicase_dom"/>
</dbReference>
<keyword evidence="6" id="KW-1185">Reference proteome</keyword>
<dbReference type="Proteomes" id="UP000007305">
    <property type="component" value="Chromosome 1"/>
</dbReference>
<evidence type="ECO:0000256" key="1">
    <source>
        <dbReference type="ARBA" id="ARBA00022801"/>
    </source>
</evidence>
<sequence length="282" mass="31313">MASLLQVPRNQLHCHCDPLPPMALTFHRQNCSSSIPPMALTLNPHLLDPVLITILPLARRPTSPRALAVPREDTEVQCSAVLYSSAPRIFGTGQIGTNSTFIGSTKEQGDGPIVLIPAPTRELAVQIQEESTKFGSYSRTRSTCVYGGAPKGPQIRGLRRGVEIVIATPGRLIDMLEAGHTNLRRVTYLVLDEADQMLDMGFEPQIQNSITMIMWWWCFNRESTSSRSHNNPRSFLALSIHLLLLGISRSLRPRAKRMMKMFGGSRLRSIFHGISDGFKIEG</sequence>
<evidence type="ECO:0000259" key="4">
    <source>
        <dbReference type="PROSITE" id="PS51192"/>
    </source>
</evidence>
<keyword evidence="1" id="KW-0378">Hydrolase</keyword>
<evidence type="ECO:0000313" key="5">
    <source>
        <dbReference type="EnsemblPlants" id="Zm00001eb050420_P001"/>
    </source>
</evidence>
<dbReference type="SMART" id="SM00487">
    <property type="entry name" value="DEXDc"/>
    <property type="match status" value="1"/>
</dbReference>
<dbReference type="InterPro" id="IPR027417">
    <property type="entry name" value="P-loop_NTPase"/>
</dbReference>
<dbReference type="Gene3D" id="3.40.50.300">
    <property type="entry name" value="P-loop containing nucleotide triphosphate hydrolases"/>
    <property type="match status" value="1"/>
</dbReference>
<reference evidence="5" key="2">
    <citation type="submission" date="2019-07" db="EMBL/GenBank/DDBJ databases">
        <authorList>
            <person name="Seetharam A."/>
            <person name="Woodhouse M."/>
            <person name="Cannon E."/>
        </authorList>
    </citation>
    <scope>NUCLEOTIDE SEQUENCE [LARGE SCALE GENOMIC DNA]</scope>
    <source>
        <strain evidence="5">cv. B73</strain>
    </source>
</reference>
<dbReference type="InterPro" id="IPR014001">
    <property type="entry name" value="Helicase_ATP-bd"/>
</dbReference>
<reference evidence="6" key="1">
    <citation type="submission" date="2015-12" db="EMBL/GenBank/DDBJ databases">
        <title>Update maize B73 reference genome by single molecule sequencing technologies.</title>
        <authorList>
            <consortium name="Maize Genome Sequencing Project"/>
            <person name="Ware D."/>
        </authorList>
    </citation>
    <scope>NUCLEOTIDE SEQUENCE [LARGE SCALE GENOMIC DNA]</scope>
    <source>
        <strain evidence="6">cv. B73</strain>
    </source>
</reference>